<dbReference type="GO" id="GO:0000439">
    <property type="term" value="C:transcription factor TFIIH core complex"/>
    <property type="evidence" value="ECO:0007669"/>
    <property type="project" value="UniProtKB-UniRule"/>
</dbReference>
<organism evidence="9 10">
    <name type="scientific">Hondaea fermentalgiana</name>
    <dbReference type="NCBI Taxonomy" id="2315210"/>
    <lineage>
        <taxon>Eukaryota</taxon>
        <taxon>Sar</taxon>
        <taxon>Stramenopiles</taxon>
        <taxon>Bigyra</taxon>
        <taxon>Labyrinthulomycetes</taxon>
        <taxon>Thraustochytrida</taxon>
        <taxon>Thraustochytriidae</taxon>
        <taxon>Hondaea</taxon>
    </lineage>
</organism>
<keyword evidence="3 8" id="KW-0227">DNA damage</keyword>
<evidence type="ECO:0000256" key="3">
    <source>
        <dbReference type="ARBA" id="ARBA00022763"/>
    </source>
</evidence>
<comment type="subunit">
    <text evidence="8">Component of the 7-subunit TFIIH core complex.</text>
</comment>
<dbReference type="SMART" id="SM01395">
    <property type="entry name" value="Tbf5"/>
    <property type="match status" value="1"/>
</dbReference>
<evidence type="ECO:0000256" key="1">
    <source>
        <dbReference type="ARBA" id="ARBA00004123"/>
    </source>
</evidence>
<dbReference type="GO" id="GO:0006367">
    <property type="term" value="P:transcription initiation at RNA polymerase II promoter"/>
    <property type="evidence" value="ECO:0007669"/>
    <property type="project" value="UniProtKB-UniRule"/>
</dbReference>
<dbReference type="EMBL" id="BEYU01000122">
    <property type="protein sequence ID" value="GBG32434.1"/>
    <property type="molecule type" value="Genomic_DNA"/>
</dbReference>
<proteinExistence type="inferred from homology"/>
<name>A0A2R5GWW8_9STRA</name>
<dbReference type="Proteomes" id="UP000241890">
    <property type="component" value="Unassembled WGS sequence"/>
</dbReference>
<comment type="caution">
    <text evidence="9">The sequence shown here is derived from an EMBL/GenBank/DDBJ whole genome shotgun (WGS) entry which is preliminary data.</text>
</comment>
<evidence type="ECO:0000256" key="6">
    <source>
        <dbReference type="ARBA" id="ARBA00023204"/>
    </source>
</evidence>
<keyword evidence="6 8" id="KW-0234">DNA repair</keyword>
<gene>
    <name evidence="9" type="ORF">FCC1311_086592</name>
</gene>
<dbReference type="Pfam" id="PF06331">
    <property type="entry name" value="Tfb5"/>
    <property type="match status" value="1"/>
</dbReference>
<sequence length="86" mass="9550">MVNAVAGSLLTCSDAATLQYVLFLENEGSLGKSFVYQKLDETHLFVDSAYVDQILAKIDEFSDRNAYELDRGNNSKDSAKPNKAKR</sequence>
<evidence type="ECO:0000313" key="9">
    <source>
        <dbReference type="EMBL" id="GBG32434.1"/>
    </source>
</evidence>
<keyword evidence="10" id="KW-1185">Reference proteome</keyword>
<keyword evidence="4 8" id="KW-0805">Transcription regulation</keyword>
<evidence type="ECO:0000256" key="5">
    <source>
        <dbReference type="ARBA" id="ARBA00023163"/>
    </source>
</evidence>
<dbReference type="SUPFAM" id="SSF142897">
    <property type="entry name" value="TFB5-like"/>
    <property type="match status" value="1"/>
</dbReference>
<dbReference type="InterPro" id="IPR009400">
    <property type="entry name" value="TFIIH_TTDA/Tfb5"/>
</dbReference>
<comment type="function">
    <text evidence="8">In NER, TFIIH acts by opening DNA around the lesion to allow the excision of the damaged oligonucleotide and its replacement by a new DNA fragment. In transcription, TFIIH has an essential role in transcription initiation. When the pre-initiation complex (PIC) has been established, TFIIH is required for promoter opening and promoter escape.</text>
</comment>
<accession>A0A2R5GWW8</accession>
<protein>
    <recommendedName>
        <fullName evidence="8">General transcription and DNA repair factor IIH subunit TFB5</fullName>
    </recommendedName>
</protein>
<dbReference type="AlphaFoldDB" id="A0A2R5GWW8"/>
<dbReference type="PANTHER" id="PTHR28580:SF1">
    <property type="entry name" value="GENERAL TRANSCRIPTION FACTOR IIH SUBUNIT 5"/>
    <property type="match status" value="1"/>
</dbReference>
<dbReference type="InterPro" id="IPR035935">
    <property type="entry name" value="TFB5-like_sf"/>
</dbReference>
<dbReference type="InParanoid" id="A0A2R5GWW8"/>
<evidence type="ECO:0000313" key="10">
    <source>
        <dbReference type="Proteomes" id="UP000241890"/>
    </source>
</evidence>
<keyword evidence="7 8" id="KW-0539">Nucleus</keyword>
<dbReference type="PANTHER" id="PTHR28580">
    <property type="entry name" value="GENERAL TRANSCRIPTION FACTOR IIH SUBUNIT 5"/>
    <property type="match status" value="1"/>
</dbReference>
<evidence type="ECO:0000256" key="8">
    <source>
        <dbReference type="RuleBase" id="RU368032"/>
    </source>
</evidence>
<evidence type="ECO:0000256" key="7">
    <source>
        <dbReference type="ARBA" id="ARBA00023242"/>
    </source>
</evidence>
<evidence type="ECO:0000256" key="2">
    <source>
        <dbReference type="ARBA" id="ARBA00007470"/>
    </source>
</evidence>
<keyword evidence="5 8" id="KW-0804">Transcription</keyword>
<dbReference type="GO" id="GO:0005675">
    <property type="term" value="C:transcription factor TFIIH holo complex"/>
    <property type="evidence" value="ECO:0007669"/>
    <property type="project" value="TreeGrafter"/>
</dbReference>
<dbReference type="OrthoDB" id="354at2759"/>
<comment type="similarity">
    <text evidence="2 8">Belongs to the TFB5 family.</text>
</comment>
<comment type="subcellular location">
    <subcellularLocation>
        <location evidence="1 8">Nucleus</location>
    </subcellularLocation>
</comment>
<reference evidence="9 10" key="1">
    <citation type="submission" date="2017-12" db="EMBL/GenBank/DDBJ databases">
        <title>Sequencing, de novo assembly and annotation of complete genome of a new Thraustochytrid species, strain FCC1311.</title>
        <authorList>
            <person name="Sedici K."/>
            <person name="Godart F."/>
            <person name="Aiese Cigliano R."/>
            <person name="Sanseverino W."/>
            <person name="Barakat M."/>
            <person name="Ortet P."/>
            <person name="Marechal E."/>
            <person name="Cagnac O."/>
            <person name="Amato A."/>
        </authorList>
    </citation>
    <scope>NUCLEOTIDE SEQUENCE [LARGE SCALE GENOMIC DNA]</scope>
</reference>
<dbReference type="GO" id="GO:0006294">
    <property type="term" value="P:nucleotide-excision repair, preincision complex assembly"/>
    <property type="evidence" value="ECO:0007669"/>
    <property type="project" value="TreeGrafter"/>
</dbReference>
<evidence type="ECO:0000256" key="4">
    <source>
        <dbReference type="ARBA" id="ARBA00023015"/>
    </source>
</evidence>
<dbReference type="Gene3D" id="3.30.70.1220">
    <property type="entry name" value="TFB5-like"/>
    <property type="match status" value="1"/>
</dbReference>